<dbReference type="EMBL" id="MU806061">
    <property type="protein sequence ID" value="KAJ3840841.1"/>
    <property type="molecule type" value="Genomic_DNA"/>
</dbReference>
<dbReference type="GO" id="GO:0003677">
    <property type="term" value="F:DNA binding"/>
    <property type="evidence" value="ECO:0007669"/>
    <property type="project" value="InterPro"/>
</dbReference>
<dbReference type="Proteomes" id="UP001163846">
    <property type="component" value="Unassembled WGS sequence"/>
</dbReference>
<evidence type="ECO:0000256" key="1">
    <source>
        <dbReference type="ARBA" id="ARBA00023172"/>
    </source>
</evidence>
<reference evidence="2" key="1">
    <citation type="submission" date="2022-08" db="EMBL/GenBank/DDBJ databases">
        <authorList>
            <consortium name="DOE Joint Genome Institute"/>
            <person name="Min B."/>
            <person name="Riley R."/>
            <person name="Sierra-Patev S."/>
            <person name="Naranjo-Ortiz M."/>
            <person name="Looney B."/>
            <person name="Konkel Z."/>
            <person name="Slot J.C."/>
            <person name="Sakamoto Y."/>
            <person name="Steenwyk J.L."/>
            <person name="Rokas A."/>
            <person name="Carro J."/>
            <person name="Camarero S."/>
            <person name="Ferreira P."/>
            <person name="Molpeceres G."/>
            <person name="Ruiz-Duenas F.J."/>
            <person name="Serrano A."/>
            <person name="Henrissat B."/>
            <person name="Drula E."/>
            <person name="Hughes K.W."/>
            <person name="Mata J.L."/>
            <person name="Ishikawa N.K."/>
            <person name="Vargas-Isla R."/>
            <person name="Ushijima S."/>
            <person name="Smith C.A."/>
            <person name="Ahrendt S."/>
            <person name="Andreopoulos W."/>
            <person name="He G."/>
            <person name="Labutti K."/>
            <person name="Lipzen A."/>
            <person name="Ng V."/>
            <person name="Sandor L."/>
            <person name="Barry K."/>
            <person name="Martinez A.T."/>
            <person name="Xiao Y."/>
            <person name="Gibbons J.G."/>
            <person name="Terashima K."/>
            <person name="Hibbett D.S."/>
            <person name="Grigoriev I.V."/>
        </authorList>
    </citation>
    <scope>NUCLEOTIDE SEQUENCE</scope>
    <source>
        <strain evidence="2">TFB9207</strain>
    </source>
</reference>
<comment type="caution">
    <text evidence="2">The sequence shown here is derived from an EMBL/GenBank/DDBJ whole genome shotgun (WGS) entry which is preliminary data.</text>
</comment>
<dbReference type="AlphaFoldDB" id="A0AA38UH33"/>
<evidence type="ECO:0000313" key="2">
    <source>
        <dbReference type="EMBL" id="KAJ3840841.1"/>
    </source>
</evidence>
<dbReference type="InterPro" id="IPR013762">
    <property type="entry name" value="Integrase-like_cat_sf"/>
</dbReference>
<proteinExistence type="predicted"/>
<keyword evidence="1" id="KW-0233">DNA recombination</keyword>
<evidence type="ECO:0000313" key="3">
    <source>
        <dbReference type="Proteomes" id="UP001163846"/>
    </source>
</evidence>
<sequence length="281" mass="31987">IMNRSEDFLVKRGLIKKGQLFVSPPHEDSAEMIVAVIMDACDSINLDGTAKDPSEIRNGYTHAQKIRAAFTYGFNRIAGLGMATWERSEITGLMKGNPSVSSLVSSYMVSLRRRKVQAGEAATSARAITPEYIGRMYDYNRKPENWNIKAYEPTKRNKDKSEQWGGPRFRRELHLAYTLAFTCLLRVDEVLKIQAHEIRLVPGKKQCLEVILPFRKTNQFGKVQPFYLYALPTSLKYLCPIRAYADWMNLTQINEGYIFRRIGSGDRISADPSAQLVCYPC</sequence>
<dbReference type="GO" id="GO:0015074">
    <property type="term" value="P:DNA integration"/>
    <property type="evidence" value="ECO:0007669"/>
    <property type="project" value="InterPro"/>
</dbReference>
<feature type="non-terminal residue" evidence="2">
    <location>
        <position position="281"/>
    </location>
</feature>
<evidence type="ECO:0008006" key="4">
    <source>
        <dbReference type="Google" id="ProtNLM"/>
    </source>
</evidence>
<keyword evidence="3" id="KW-1185">Reference proteome</keyword>
<name>A0AA38UH33_9AGAR</name>
<organism evidence="2 3">
    <name type="scientific">Lentinula raphanica</name>
    <dbReference type="NCBI Taxonomy" id="153919"/>
    <lineage>
        <taxon>Eukaryota</taxon>
        <taxon>Fungi</taxon>
        <taxon>Dikarya</taxon>
        <taxon>Basidiomycota</taxon>
        <taxon>Agaricomycotina</taxon>
        <taxon>Agaricomycetes</taxon>
        <taxon>Agaricomycetidae</taxon>
        <taxon>Agaricales</taxon>
        <taxon>Marasmiineae</taxon>
        <taxon>Omphalotaceae</taxon>
        <taxon>Lentinula</taxon>
    </lineage>
</organism>
<dbReference type="SUPFAM" id="SSF56349">
    <property type="entry name" value="DNA breaking-rejoining enzymes"/>
    <property type="match status" value="1"/>
</dbReference>
<dbReference type="Gene3D" id="1.10.443.10">
    <property type="entry name" value="Intergrase catalytic core"/>
    <property type="match status" value="1"/>
</dbReference>
<gene>
    <name evidence="2" type="ORF">F5878DRAFT_532814</name>
</gene>
<protein>
    <recommendedName>
        <fullName evidence="4">DNA breaking-rejoining enzyme</fullName>
    </recommendedName>
</protein>
<dbReference type="GO" id="GO:0006310">
    <property type="term" value="P:DNA recombination"/>
    <property type="evidence" value="ECO:0007669"/>
    <property type="project" value="UniProtKB-KW"/>
</dbReference>
<accession>A0AA38UH33</accession>
<dbReference type="InterPro" id="IPR011010">
    <property type="entry name" value="DNA_brk_join_enz"/>
</dbReference>